<dbReference type="SUPFAM" id="SSF55681">
    <property type="entry name" value="Class II aaRS and biotin synthetases"/>
    <property type="match status" value="1"/>
</dbReference>
<dbReference type="PROSITE" id="PS50862">
    <property type="entry name" value="AA_TRNA_LIGASE_II"/>
    <property type="match status" value="1"/>
</dbReference>
<feature type="binding site" evidence="10">
    <location>
        <position position="123"/>
    </location>
    <ligand>
        <name>L-histidine</name>
        <dbReference type="ChEBI" id="CHEBI:57595"/>
    </ligand>
</feature>
<sequence>MRQWNIYTPEGMQDLLFERCHFKRSLESNIRRLFMQSGYMEIETPTVEFYDVFSGNLIPQEDMFKFTDPQGRILVLRPDMTIPVARVVATKIKDDLWPVKIFYIGNTFSYNEVGGGKQKEYTQAGVEILGISSPEADAELISLAIQALQKAGLEKFQVDIGQVDFFRGLMEQSGLSEFEAEEIRELIDKKDYVGVEQLVNSHDIDPELKELILNLPGYFGSTDVIEKLATKKVSGKALRALEYLKKVLEILEDWGFGDYVSIDLGMVQRLNYYTGIVFRGFTYGVGYPVLSGGRYDNLLRRFGKECPATGFSLGINMIMTALERQNKLACPFSCDYYIIYDKNARKKAFSVLNALRQNGETAELDIASMDIEKARIYARNKGIRKIISIDRDGNTEIIEVG</sequence>
<name>A0A1B1YG04_THEST</name>
<comment type="subcellular location">
    <subcellularLocation>
        <location evidence="1 9">Cytoplasm</location>
    </subcellularLocation>
</comment>
<proteinExistence type="inferred from homology"/>
<feature type="domain" description="Aminoacyl-transfer RNA synthetases class-II family profile" evidence="11">
    <location>
        <begin position="24"/>
        <end position="331"/>
    </location>
</feature>
<dbReference type="InterPro" id="IPR045864">
    <property type="entry name" value="aa-tRNA-synth_II/BPL/LPL"/>
</dbReference>
<comment type="similarity">
    <text evidence="3 9">Belongs to the class-II aminoacyl-tRNA synthetase family. HisZ subfamily.</text>
</comment>
<dbReference type="OrthoDB" id="9800814at2"/>
<comment type="miscellaneous">
    <text evidence="9">This function is generally fulfilled by the C-terminal part of HisG, which is missing in some bacteria such as this one.</text>
</comment>
<evidence type="ECO:0000256" key="2">
    <source>
        <dbReference type="ARBA" id="ARBA00004667"/>
    </source>
</evidence>
<evidence type="ECO:0000313" key="13">
    <source>
        <dbReference type="Proteomes" id="UP000092971"/>
    </source>
</evidence>
<feature type="binding site" evidence="10">
    <location>
        <position position="127"/>
    </location>
    <ligand>
        <name>L-histidine</name>
        <dbReference type="ChEBI" id="CHEBI:57595"/>
    </ligand>
</feature>
<evidence type="ECO:0000256" key="3">
    <source>
        <dbReference type="ARBA" id="ARBA00005539"/>
    </source>
</evidence>
<dbReference type="GO" id="GO:0004821">
    <property type="term" value="F:histidine-tRNA ligase activity"/>
    <property type="evidence" value="ECO:0007669"/>
    <property type="project" value="TreeGrafter"/>
</dbReference>
<organism evidence="12 13">
    <name type="scientific">Thermoclostridium stercorarium subsp. thermolacticum DSM 2910</name>
    <dbReference type="NCBI Taxonomy" id="1121336"/>
    <lineage>
        <taxon>Bacteria</taxon>
        <taxon>Bacillati</taxon>
        <taxon>Bacillota</taxon>
        <taxon>Clostridia</taxon>
        <taxon>Eubacteriales</taxon>
        <taxon>Oscillospiraceae</taxon>
        <taxon>Thermoclostridium</taxon>
    </lineage>
</organism>
<evidence type="ECO:0000256" key="6">
    <source>
        <dbReference type="ARBA" id="ARBA00022605"/>
    </source>
</evidence>
<comment type="subunit">
    <text evidence="9">Heteromultimer composed of HisG and HisZ subunits.</text>
</comment>
<keyword evidence="12" id="KW-0808">Transferase</keyword>
<dbReference type="AlphaFoldDB" id="A0A1B1YG04"/>
<dbReference type="HAMAP" id="MF_00125">
    <property type="entry name" value="HisZ"/>
    <property type="match status" value="1"/>
</dbReference>
<evidence type="ECO:0000256" key="10">
    <source>
        <dbReference type="PIRSR" id="PIRSR001549-1"/>
    </source>
</evidence>
<dbReference type="CDD" id="cd00773">
    <property type="entry name" value="HisRS-like_core"/>
    <property type="match status" value="1"/>
</dbReference>
<dbReference type="InterPro" id="IPR004517">
    <property type="entry name" value="HisZ"/>
</dbReference>
<dbReference type="Proteomes" id="UP000092971">
    <property type="component" value="Chromosome"/>
</dbReference>
<dbReference type="GO" id="GO:0016757">
    <property type="term" value="F:glycosyltransferase activity"/>
    <property type="evidence" value="ECO:0007669"/>
    <property type="project" value="UniProtKB-KW"/>
</dbReference>
<evidence type="ECO:0000259" key="11">
    <source>
        <dbReference type="PROSITE" id="PS50862"/>
    </source>
</evidence>
<dbReference type="InterPro" id="IPR004516">
    <property type="entry name" value="HisRS/HisZ"/>
</dbReference>
<keyword evidence="5 9" id="KW-0963">Cytoplasm</keyword>
<dbReference type="PANTHER" id="PTHR43707:SF6">
    <property type="entry name" value="ATP PHOSPHORIBOSYLTRANSFERASE REGULATORY SUBUNIT"/>
    <property type="match status" value="1"/>
</dbReference>
<comment type="pathway">
    <text evidence="2 9">Amino-acid biosynthesis; L-histidine biosynthesis; L-histidine from 5-phospho-alpha-D-ribose 1-diphosphate: step 1/9.</text>
</comment>
<keyword evidence="12" id="KW-0328">Glycosyltransferase</keyword>
<evidence type="ECO:0000256" key="5">
    <source>
        <dbReference type="ARBA" id="ARBA00022490"/>
    </source>
</evidence>
<evidence type="ECO:0000313" key="12">
    <source>
        <dbReference type="EMBL" id="ANW99689.1"/>
    </source>
</evidence>
<dbReference type="GO" id="GO:0006427">
    <property type="term" value="P:histidyl-tRNA aminoacylation"/>
    <property type="evidence" value="ECO:0007669"/>
    <property type="project" value="TreeGrafter"/>
</dbReference>
<dbReference type="UniPathway" id="UPA00031">
    <property type="reaction ID" value="UER00006"/>
</dbReference>
<evidence type="ECO:0000256" key="8">
    <source>
        <dbReference type="ARBA" id="ARBA00025246"/>
    </source>
</evidence>
<dbReference type="GO" id="GO:0005737">
    <property type="term" value="C:cytoplasm"/>
    <property type="evidence" value="ECO:0007669"/>
    <property type="project" value="UniProtKB-SubCell"/>
</dbReference>
<gene>
    <name evidence="9" type="primary">hisZ</name>
    <name evidence="12" type="ORF">CSTERTH_11910</name>
</gene>
<keyword evidence="7 9" id="KW-0368">Histidine biosynthesis</keyword>
<evidence type="ECO:0000256" key="1">
    <source>
        <dbReference type="ARBA" id="ARBA00004496"/>
    </source>
</evidence>
<feature type="binding site" evidence="10">
    <location>
        <begin position="79"/>
        <end position="81"/>
    </location>
    <ligand>
        <name>L-histidine</name>
        <dbReference type="ChEBI" id="CHEBI:57595"/>
    </ligand>
</feature>
<evidence type="ECO:0000256" key="4">
    <source>
        <dbReference type="ARBA" id="ARBA00020397"/>
    </source>
</evidence>
<reference evidence="12 13" key="1">
    <citation type="submission" date="2016-02" db="EMBL/GenBank/DDBJ databases">
        <title>Comparison of Clostridium stercorarium subspecies using comparative genomics and transcriptomics.</title>
        <authorList>
            <person name="Schellenberg J."/>
            <person name="Thallinger G."/>
            <person name="Levin D.B."/>
            <person name="Zhang X."/>
            <person name="Alvare G."/>
            <person name="Fristensky B."/>
            <person name="Sparling R."/>
        </authorList>
    </citation>
    <scope>NUCLEOTIDE SEQUENCE [LARGE SCALE GENOMIC DNA]</scope>
    <source>
        <strain evidence="12 13">DSM 2910</strain>
    </source>
</reference>
<dbReference type="Pfam" id="PF13393">
    <property type="entry name" value="tRNA-synt_His"/>
    <property type="match status" value="1"/>
</dbReference>
<evidence type="ECO:0000256" key="9">
    <source>
        <dbReference type="HAMAP-Rule" id="MF_00125"/>
    </source>
</evidence>
<dbReference type="PIRSF" id="PIRSF001549">
    <property type="entry name" value="His-tRNA_synth"/>
    <property type="match status" value="1"/>
</dbReference>
<protein>
    <recommendedName>
        <fullName evidence="4 9">ATP phosphoribosyltransferase regulatory subunit</fullName>
    </recommendedName>
</protein>
<feature type="binding site" evidence="10">
    <location>
        <begin position="272"/>
        <end position="273"/>
    </location>
    <ligand>
        <name>L-histidine</name>
        <dbReference type="ChEBI" id="CHEBI:57595"/>
    </ligand>
</feature>
<dbReference type="NCBIfam" id="TIGR00443">
    <property type="entry name" value="hisZ_biosyn_reg"/>
    <property type="match status" value="1"/>
</dbReference>
<dbReference type="InterPro" id="IPR041715">
    <property type="entry name" value="HisRS-like_core"/>
</dbReference>
<dbReference type="PANTHER" id="PTHR43707">
    <property type="entry name" value="HISTIDYL-TRNA SYNTHETASE"/>
    <property type="match status" value="1"/>
</dbReference>
<accession>A0A1B1YG04</accession>
<dbReference type="GO" id="GO:0140096">
    <property type="term" value="F:catalytic activity, acting on a protein"/>
    <property type="evidence" value="ECO:0007669"/>
    <property type="project" value="UniProtKB-ARBA"/>
</dbReference>
<dbReference type="InterPro" id="IPR006195">
    <property type="entry name" value="aa-tRNA-synth_II"/>
</dbReference>
<dbReference type="Gene3D" id="3.30.930.10">
    <property type="entry name" value="Bira Bifunctional Protein, Domain 2"/>
    <property type="match status" value="1"/>
</dbReference>
<keyword evidence="6 9" id="KW-0028">Amino-acid biosynthesis</keyword>
<dbReference type="GO" id="GO:0000105">
    <property type="term" value="P:L-histidine biosynthetic process"/>
    <property type="evidence" value="ECO:0007669"/>
    <property type="project" value="UniProtKB-UniRule"/>
</dbReference>
<comment type="function">
    <text evidence="8 9">Required for the first step of histidine biosynthesis. May allow the feedback regulation of ATP phosphoribosyltransferase activity by histidine.</text>
</comment>
<dbReference type="RefSeq" id="WP_015360118.1">
    <property type="nucleotide sequence ID" value="NZ_CP014672.1"/>
</dbReference>
<evidence type="ECO:0000256" key="7">
    <source>
        <dbReference type="ARBA" id="ARBA00023102"/>
    </source>
</evidence>
<dbReference type="EMBL" id="CP014672">
    <property type="protein sequence ID" value="ANW99689.1"/>
    <property type="molecule type" value="Genomic_DNA"/>
</dbReference>